<dbReference type="Pfam" id="PF12796">
    <property type="entry name" value="Ank_2"/>
    <property type="match status" value="2"/>
</dbReference>
<dbReference type="SUPFAM" id="SSF48403">
    <property type="entry name" value="Ankyrin repeat"/>
    <property type="match status" value="1"/>
</dbReference>
<feature type="repeat" description="ANK" evidence="2">
    <location>
        <begin position="156"/>
        <end position="188"/>
    </location>
</feature>
<name>A0A818RIF3_9BILA</name>
<dbReference type="Gene3D" id="1.25.40.20">
    <property type="entry name" value="Ankyrin repeat-containing domain"/>
    <property type="match status" value="1"/>
</dbReference>
<dbReference type="InterPro" id="IPR036770">
    <property type="entry name" value="Ankyrin_rpt-contain_sf"/>
</dbReference>
<comment type="caution">
    <text evidence="3">The sequence shown here is derived from an EMBL/GenBank/DDBJ whole genome shotgun (WGS) entry which is preliminary data.</text>
</comment>
<reference evidence="3" key="1">
    <citation type="submission" date="2021-02" db="EMBL/GenBank/DDBJ databases">
        <authorList>
            <person name="Nowell W R."/>
        </authorList>
    </citation>
    <scope>NUCLEOTIDE SEQUENCE</scope>
</reference>
<dbReference type="EMBL" id="CAJOAY010000408">
    <property type="protein sequence ID" value="CAF3657604.1"/>
    <property type="molecule type" value="Genomic_DNA"/>
</dbReference>
<dbReference type="InterPro" id="IPR016117">
    <property type="entry name" value="ArgJ-like_dom_sf"/>
</dbReference>
<evidence type="ECO:0000313" key="4">
    <source>
        <dbReference type="Proteomes" id="UP000663881"/>
    </source>
</evidence>
<dbReference type="PANTHER" id="PTHR36512">
    <property type="entry name" value="D-AMINOPEPTIDASE"/>
    <property type="match status" value="1"/>
</dbReference>
<dbReference type="InterPro" id="IPR002110">
    <property type="entry name" value="Ankyrin_rpt"/>
</dbReference>
<dbReference type="SMART" id="SM00248">
    <property type="entry name" value="ANK"/>
    <property type="match status" value="5"/>
</dbReference>
<dbReference type="GO" id="GO:0004177">
    <property type="term" value="F:aminopeptidase activity"/>
    <property type="evidence" value="ECO:0007669"/>
    <property type="project" value="TreeGrafter"/>
</dbReference>
<comment type="similarity">
    <text evidence="1">Belongs to the peptidase S58 family.</text>
</comment>
<proteinExistence type="inferred from homology"/>
<protein>
    <submittedName>
        <fullName evidence="3">Uncharacterized protein</fullName>
    </submittedName>
</protein>
<dbReference type="PROSITE" id="PS50297">
    <property type="entry name" value="ANK_REP_REGION"/>
    <property type="match status" value="4"/>
</dbReference>
<feature type="repeat" description="ANK" evidence="2">
    <location>
        <begin position="57"/>
        <end position="89"/>
    </location>
</feature>
<accession>A0A818RIF3</accession>
<dbReference type="CDD" id="cd02253">
    <property type="entry name" value="DmpA"/>
    <property type="match status" value="1"/>
</dbReference>
<dbReference type="InterPro" id="IPR005321">
    <property type="entry name" value="Peptidase_S58_DmpA"/>
</dbReference>
<dbReference type="Gene3D" id="3.60.70.12">
    <property type="entry name" value="L-amino peptidase D-ALA esterase/amidase"/>
    <property type="match status" value="1"/>
</dbReference>
<dbReference type="Proteomes" id="UP000663881">
    <property type="component" value="Unassembled WGS sequence"/>
</dbReference>
<dbReference type="PROSITE" id="PS50088">
    <property type="entry name" value="ANK_REPEAT"/>
    <property type="match status" value="4"/>
</dbReference>
<dbReference type="Pfam" id="PF03576">
    <property type="entry name" value="Peptidase_S58"/>
    <property type="match status" value="1"/>
</dbReference>
<feature type="repeat" description="ANK" evidence="2">
    <location>
        <begin position="123"/>
        <end position="155"/>
    </location>
</feature>
<sequence>MLNTFDSQLKSILQPLSYSGDTNNGDPVLAAVQANDENTLRILIRAGYSINTIDPLNGRSLLHTATYLGHTEIVRRLLKEEVNTSLYDRDGKTSLHVAAAYGYSQILTLLLNYETHVEHLDYDNNTPLHMSCKFGHNECCRLLIYAGANLNPINRDGDTPLHSAIRYKHAGCTAILIHADASLNIRNGRYELPIELARRLGHHKIYTIMLHCLSLSSQSNSSEQISIPNSSITLSEFEQQWRQFHLLIQTRMLANQHQLEEQIDSIRDVLDKNQLKQSVIHRKLQTLTNLCMQQNQQAYQIINVRQILLLFYIFNTIAYASDQKKPRARDLGIPFNGIPGKYNSIIDVQGVEVGFSTIIKGDSIRTGVTAIFPRGASKVLQNQPCFANWFSLNGNGEMTGIHWITESGFLTTPILITNTNSIGICHDSLFKWYLTRNVSTPMVNIFNVSLPVVAETYDGLLNDINGFHVKQEHVFEALDNAKGSDSIIPEGNVGGGTGMISFGFKAGTGTSSRFIENLNYTVGVLVQSNFGRKYQLIIAGVPVGEEILKIEKNNTMVPDKDTGSIIVIIATDAPLLPHQLKRLTHRASLGIGKLGGIGGDSSGDIFLAFSTVDISDKTSTTKTVEFLLNDEINPLFEATIQCVEEAIVNAMVAAETMIGHNGFKVDAISHDTLIKILKKYNKLND</sequence>
<evidence type="ECO:0000256" key="2">
    <source>
        <dbReference type="PROSITE-ProRule" id="PRU00023"/>
    </source>
</evidence>
<keyword evidence="2" id="KW-0040">ANK repeat</keyword>
<dbReference type="AlphaFoldDB" id="A0A818RIF3"/>
<gene>
    <name evidence="3" type="ORF">OKA104_LOCUS9569</name>
</gene>
<evidence type="ECO:0000313" key="3">
    <source>
        <dbReference type="EMBL" id="CAF3657604.1"/>
    </source>
</evidence>
<feature type="repeat" description="ANK" evidence="2">
    <location>
        <begin position="90"/>
        <end position="122"/>
    </location>
</feature>
<dbReference type="PANTHER" id="PTHR36512:SF3">
    <property type="entry name" value="BLR5678 PROTEIN"/>
    <property type="match status" value="1"/>
</dbReference>
<evidence type="ECO:0000256" key="1">
    <source>
        <dbReference type="ARBA" id="ARBA00007068"/>
    </source>
</evidence>
<organism evidence="3 4">
    <name type="scientific">Adineta steineri</name>
    <dbReference type="NCBI Taxonomy" id="433720"/>
    <lineage>
        <taxon>Eukaryota</taxon>
        <taxon>Metazoa</taxon>
        <taxon>Spiralia</taxon>
        <taxon>Gnathifera</taxon>
        <taxon>Rotifera</taxon>
        <taxon>Eurotatoria</taxon>
        <taxon>Bdelloidea</taxon>
        <taxon>Adinetida</taxon>
        <taxon>Adinetidae</taxon>
        <taxon>Adineta</taxon>
    </lineage>
</organism>
<dbReference type="SUPFAM" id="SSF56266">
    <property type="entry name" value="DmpA/ArgJ-like"/>
    <property type="match status" value="1"/>
</dbReference>